<evidence type="ECO:0000313" key="18">
    <source>
        <dbReference type="Proteomes" id="UP000317650"/>
    </source>
</evidence>
<evidence type="ECO:0000256" key="4">
    <source>
        <dbReference type="ARBA" id="ARBA00012729"/>
    </source>
</evidence>
<evidence type="ECO:0000259" key="16">
    <source>
        <dbReference type="PROSITE" id="PS51910"/>
    </source>
</evidence>
<dbReference type="GO" id="GO:0005669">
    <property type="term" value="C:transcription factor TFIID complex"/>
    <property type="evidence" value="ECO:0007669"/>
    <property type="project" value="InterPro"/>
</dbReference>
<protein>
    <recommendedName>
        <fullName evidence="4">chitinase</fullName>
        <ecNumber evidence="4">3.2.1.14</ecNumber>
    </recommendedName>
</protein>
<name>A0A4S8K840_MUSBA</name>
<keyword evidence="9" id="KW-1015">Disulfide bond</keyword>
<gene>
    <name evidence="17" type="ORF">C4D60_Mb08t32510</name>
</gene>
<feature type="signal peptide" evidence="15">
    <location>
        <begin position="1"/>
        <end position="27"/>
    </location>
</feature>
<sequence>MAIRSPASPPLLLAACLLLALAGRLRAEPCNAVYWGQNGYEGSLREACATGYYKYVLIASLNQFGHGRIPRMNLAGHCDPTFGGCTFLSSDIISCQQEYNVKVMLSLGGAYGNYRLVSKKDARNVATYIWNSFLGGSSTFRPLGNAALDGIDFDIEGGSRDHWDDLARYLKAYSTPEQKVYLSAAPQCPMPDYYLQAAIDTGLFDYLWVQFYDNYCEFSPDNVGTFRQVWNQWTSTSVSKVFLGLPASPEAAGSGYVAPDVLINDVLPFVKSSTNYGGVMLWNRYVDKINGKCLPASSLDLLQLELSAEWNICQMEEQFILRVPPSVAERIERLLNENASSSLDGSLDVSFSEDGRSGTFMIGDERFPASLLDLPCIVESYKTYDDNVLIKTADVGQMIMVRDEGDAAVEGVEYKHGLTPPMRDARRRRFRREPDLNVVVLTPEVVQRVEKDLLNIMSGLHVETVVPEAGGQRKKNAPVAAPKPDEVQVKSAGGEPERSDSDDSLEPES</sequence>
<evidence type="ECO:0000256" key="11">
    <source>
        <dbReference type="ARBA" id="ARBA00023295"/>
    </source>
</evidence>
<dbReference type="AlphaFoldDB" id="A0A4S8K840"/>
<dbReference type="PROSITE" id="PS01095">
    <property type="entry name" value="GH18_1"/>
    <property type="match status" value="1"/>
</dbReference>
<organism evidence="17 18">
    <name type="scientific">Musa balbisiana</name>
    <name type="common">Banana</name>
    <dbReference type="NCBI Taxonomy" id="52838"/>
    <lineage>
        <taxon>Eukaryota</taxon>
        <taxon>Viridiplantae</taxon>
        <taxon>Streptophyta</taxon>
        <taxon>Embryophyta</taxon>
        <taxon>Tracheophyta</taxon>
        <taxon>Spermatophyta</taxon>
        <taxon>Magnoliopsida</taxon>
        <taxon>Liliopsida</taxon>
        <taxon>Zingiberales</taxon>
        <taxon>Musaceae</taxon>
        <taxon>Musa</taxon>
    </lineage>
</organism>
<dbReference type="GO" id="GO:0006032">
    <property type="term" value="P:chitin catabolic process"/>
    <property type="evidence" value="ECO:0007669"/>
    <property type="project" value="UniProtKB-KW"/>
</dbReference>
<dbReference type="GO" id="GO:0006367">
    <property type="term" value="P:transcription initiation at RNA polymerase II promoter"/>
    <property type="evidence" value="ECO:0007669"/>
    <property type="project" value="InterPro"/>
</dbReference>
<dbReference type="InterPro" id="IPR001223">
    <property type="entry name" value="Glyco_hydro18_cat"/>
</dbReference>
<dbReference type="InterPro" id="IPR017853">
    <property type="entry name" value="GH"/>
</dbReference>
<evidence type="ECO:0000256" key="15">
    <source>
        <dbReference type="SAM" id="SignalP"/>
    </source>
</evidence>
<dbReference type="EMBL" id="PYDT01000002">
    <property type="protein sequence ID" value="THU71151.1"/>
    <property type="molecule type" value="Genomic_DNA"/>
</dbReference>
<dbReference type="STRING" id="52838.A0A4S8K840"/>
<feature type="chain" id="PRO_5020950714" description="chitinase" evidence="15">
    <location>
        <begin position="28"/>
        <end position="509"/>
    </location>
</feature>
<evidence type="ECO:0000313" key="17">
    <source>
        <dbReference type="EMBL" id="THU71151.1"/>
    </source>
</evidence>
<dbReference type="PROSITE" id="PS51910">
    <property type="entry name" value="GH18_2"/>
    <property type="match status" value="1"/>
</dbReference>
<evidence type="ECO:0000256" key="12">
    <source>
        <dbReference type="ARBA" id="ARBA00023326"/>
    </source>
</evidence>
<dbReference type="InterPro" id="IPR050542">
    <property type="entry name" value="Glycosyl_Hydrlase18_Chitinase"/>
</dbReference>
<feature type="domain" description="GH18" evidence="16">
    <location>
        <begin position="29"/>
        <end position="309"/>
    </location>
</feature>
<dbReference type="FunFam" id="3.20.20.80:FF:000015">
    <property type="entry name" value="Acidic endochitinase SE2"/>
    <property type="match status" value="1"/>
</dbReference>
<evidence type="ECO:0000256" key="3">
    <source>
        <dbReference type="ARBA" id="ARBA00009121"/>
    </source>
</evidence>
<dbReference type="Proteomes" id="UP000317650">
    <property type="component" value="Chromosome 8"/>
</dbReference>
<feature type="region of interest" description="Disordered" evidence="14">
    <location>
        <begin position="468"/>
        <end position="509"/>
    </location>
</feature>
<dbReference type="GO" id="GO:0000272">
    <property type="term" value="P:polysaccharide catabolic process"/>
    <property type="evidence" value="ECO:0007669"/>
    <property type="project" value="UniProtKB-KW"/>
</dbReference>
<evidence type="ECO:0000256" key="6">
    <source>
        <dbReference type="ARBA" id="ARBA00022729"/>
    </source>
</evidence>
<evidence type="ECO:0000256" key="7">
    <source>
        <dbReference type="ARBA" id="ARBA00022801"/>
    </source>
</evidence>
<dbReference type="InterPro" id="IPR006751">
    <property type="entry name" value="TAFII55_prot_cons_reg"/>
</dbReference>
<evidence type="ECO:0000256" key="9">
    <source>
        <dbReference type="ARBA" id="ARBA00023157"/>
    </source>
</evidence>
<dbReference type="GO" id="GO:0005576">
    <property type="term" value="C:extracellular region"/>
    <property type="evidence" value="ECO:0007669"/>
    <property type="project" value="UniProtKB-SubCell"/>
</dbReference>
<dbReference type="Pfam" id="PF00704">
    <property type="entry name" value="Glyco_hydro_18"/>
    <property type="match status" value="1"/>
</dbReference>
<keyword evidence="6 15" id="KW-0732">Signal</keyword>
<dbReference type="InterPro" id="IPR001579">
    <property type="entry name" value="Glyco_hydro_18_chit_AS"/>
</dbReference>
<dbReference type="Pfam" id="PF04658">
    <property type="entry name" value="TAFII55_N"/>
    <property type="match status" value="1"/>
</dbReference>
<dbReference type="GO" id="GO:0008843">
    <property type="term" value="F:endochitinase activity"/>
    <property type="evidence" value="ECO:0007669"/>
    <property type="project" value="UniProtKB-EC"/>
</dbReference>
<dbReference type="SUPFAM" id="SSF51445">
    <property type="entry name" value="(Trans)glycosidases"/>
    <property type="match status" value="1"/>
</dbReference>
<evidence type="ECO:0000256" key="14">
    <source>
        <dbReference type="SAM" id="MobiDB-lite"/>
    </source>
</evidence>
<keyword evidence="11 13" id="KW-0326">Glycosidase</keyword>
<accession>A0A4S8K840</accession>
<keyword evidence="18" id="KW-1185">Reference proteome</keyword>
<comment type="similarity">
    <text evidence="3">Belongs to the glycosyl hydrolase 18 family. Chitinase class II subfamily.</text>
</comment>
<dbReference type="PANTHER" id="PTHR45708">
    <property type="entry name" value="ENDOCHITINASE"/>
    <property type="match status" value="1"/>
</dbReference>
<evidence type="ECO:0000256" key="5">
    <source>
        <dbReference type="ARBA" id="ARBA00022525"/>
    </source>
</evidence>
<keyword evidence="12" id="KW-0624">Polysaccharide degradation</keyword>
<dbReference type="SMART" id="SM01370">
    <property type="entry name" value="TAFII55_N"/>
    <property type="match status" value="1"/>
</dbReference>
<comment type="subcellular location">
    <subcellularLocation>
        <location evidence="2">Secreted</location>
    </subcellularLocation>
</comment>
<evidence type="ECO:0000256" key="8">
    <source>
        <dbReference type="ARBA" id="ARBA00023024"/>
    </source>
</evidence>
<proteinExistence type="inferred from homology"/>
<evidence type="ECO:0000256" key="13">
    <source>
        <dbReference type="RuleBase" id="RU000489"/>
    </source>
</evidence>
<evidence type="ECO:0000256" key="1">
    <source>
        <dbReference type="ARBA" id="ARBA00000822"/>
    </source>
</evidence>
<comment type="caution">
    <text evidence="17">The sequence shown here is derived from an EMBL/GenBank/DDBJ whole genome shotgun (WGS) entry which is preliminary data.</text>
</comment>
<evidence type="ECO:0000256" key="2">
    <source>
        <dbReference type="ARBA" id="ARBA00004613"/>
    </source>
</evidence>
<keyword evidence="5" id="KW-0964">Secreted</keyword>
<evidence type="ECO:0000256" key="10">
    <source>
        <dbReference type="ARBA" id="ARBA00023277"/>
    </source>
</evidence>
<dbReference type="EC" id="3.2.1.14" evidence="4"/>
<comment type="catalytic activity">
    <reaction evidence="1">
        <text>Random endo-hydrolysis of N-acetyl-beta-D-glucosaminide (1-&gt;4)-beta-linkages in chitin and chitodextrins.</text>
        <dbReference type="EC" id="3.2.1.14"/>
    </reaction>
</comment>
<reference evidence="17 18" key="1">
    <citation type="journal article" date="2019" name="Nat. Plants">
        <title>Genome sequencing of Musa balbisiana reveals subgenome evolution and function divergence in polyploid bananas.</title>
        <authorList>
            <person name="Yao X."/>
        </authorList>
    </citation>
    <scope>NUCLEOTIDE SEQUENCE [LARGE SCALE GENOMIC DNA]</scope>
    <source>
        <strain evidence="18">cv. DH-PKW</strain>
        <tissue evidence="17">Leaves</tissue>
    </source>
</reference>
<keyword evidence="10" id="KW-0119">Carbohydrate metabolism</keyword>
<dbReference type="CDD" id="cd08047">
    <property type="entry name" value="TAF7"/>
    <property type="match status" value="1"/>
</dbReference>
<dbReference type="PANTHER" id="PTHR45708:SF22">
    <property type="entry name" value="ACIDIC ENDOCHITINASE"/>
    <property type="match status" value="1"/>
</dbReference>
<dbReference type="PROSITE" id="PS51257">
    <property type="entry name" value="PROKAR_LIPOPROTEIN"/>
    <property type="match status" value="1"/>
</dbReference>
<dbReference type="InterPro" id="IPR045321">
    <property type="entry name" value="Cts1-like"/>
</dbReference>
<dbReference type="Gene3D" id="3.20.20.80">
    <property type="entry name" value="Glycosidases"/>
    <property type="match status" value="1"/>
</dbReference>
<keyword evidence="8" id="KW-0146">Chitin degradation</keyword>
<keyword evidence="7 13" id="KW-0378">Hydrolase</keyword>
<dbReference type="CDD" id="cd02877">
    <property type="entry name" value="GH18_hevamine_XipI_class_III"/>
    <property type="match status" value="1"/>
</dbReference>